<evidence type="ECO:0000313" key="12">
    <source>
        <dbReference type="Proteomes" id="UP001465976"/>
    </source>
</evidence>
<evidence type="ECO:0000256" key="4">
    <source>
        <dbReference type="ARBA" id="ARBA00023008"/>
    </source>
</evidence>
<feature type="signal peptide" evidence="7">
    <location>
        <begin position="1"/>
        <end position="20"/>
    </location>
</feature>
<keyword evidence="3" id="KW-0560">Oxidoreductase</keyword>
<dbReference type="EMBL" id="JBAHYK010000862">
    <property type="protein sequence ID" value="KAL0570858.1"/>
    <property type="molecule type" value="Genomic_DNA"/>
</dbReference>
<dbReference type="Pfam" id="PF07732">
    <property type="entry name" value="Cu-oxidase_3"/>
    <property type="match status" value="1"/>
</dbReference>
<reference evidence="11 12" key="1">
    <citation type="submission" date="2024-02" db="EMBL/GenBank/DDBJ databases">
        <title>A draft genome for the cacao thread blight pathogen Marasmius crinis-equi.</title>
        <authorList>
            <person name="Cohen S.P."/>
            <person name="Baruah I.K."/>
            <person name="Amoako-Attah I."/>
            <person name="Bukari Y."/>
            <person name="Meinhardt L.W."/>
            <person name="Bailey B.A."/>
        </authorList>
    </citation>
    <scope>NUCLEOTIDE SEQUENCE [LARGE SCALE GENOMIC DNA]</scope>
    <source>
        <strain evidence="11 12">GH-76</strain>
    </source>
</reference>
<feature type="domain" description="Plastocyanin-like" evidence="10">
    <location>
        <begin position="33"/>
        <end position="151"/>
    </location>
</feature>
<dbReference type="CDD" id="cd13903">
    <property type="entry name" value="CuRO_3_Tv-LCC_like"/>
    <property type="match status" value="1"/>
</dbReference>
<dbReference type="PROSITE" id="PS00079">
    <property type="entry name" value="MULTICOPPER_OXIDASE1"/>
    <property type="match status" value="2"/>
</dbReference>
<dbReference type="InterPro" id="IPR008972">
    <property type="entry name" value="Cupredoxin"/>
</dbReference>
<keyword evidence="12" id="KW-1185">Reference proteome</keyword>
<dbReference type="Pfam" id="PF00394">
    <property type="entry name" value="Cu-oxidase"/>
    <property type="match status" value="1"/>
</dbReference>
<evidence type="ECO:0000259" key="9">
    <source>
        <dbReference type="Pfam" id="PF07731"/>
    </source>
</evidence>
<dbReference type="InterPro" id="IPR011706">
    <property type="entry name" value="Cu-oxidase_C"/>
</dbReference>
<dbReference type="CDD" id="cd13856">
    <property type="entry name" value="CuRO_1_Tv-LCC_like"/>
    <property type="match status" value="1"/>
</dbReference>
<evidence type="ECO:0000256" key="5">
    <source>
        <dbReference type="ARBA" id="ARBA00023157"/>
    </source>
</evidence>
<dbReference type="InterPro" id="IPR002355">
    <property type="entry name" value="Cu_oxidase_Cu_BS"/>
</dbReference>
<dbReference type="Pfam" id="PF07731">
    <property type="entry name" value="Cu-oxidase_2"/>
    <property type="match status" value="1"/>
</dbReference>
<dbReference type="InterPro" id="IPR011707">
    <property type="entry name" value="Cu-oxidase-like_N"/>
</dbReference>
<dbReference type="Gene3D" id="2.60.40.420">
    <property type="entry name" value="Cupredoxins - blue copper proteins"/>
    <property type="match status" value="3"/>
</dbReference>
<feature type="domain" description="Plastocyanin-like" evidence="9">
    <location>
        <begin position="369"/>
        <end position="491"/>
    </location>
</feature>
<proteinExistence type="inferred from homology"/>
<evidence type="ECO:0000256" key="3">
    <source>
        <dbReference type="ARBA" id="ARBA00023002"/>
    </source>
</evidence>
<dbReference type="InterPro" id="IPR033138">
    <property type="entry name" value="Cu_oxidase_CS"/>
</dbReference>
<feature type="chain" id="PRO_5046027556" evidence="7">
    <location>
        <begin position="21"/>
        <end position="519"/>
    </location>
</feature>
<dbReference type="Proteomes" id="UP001465976">
    <property type="component" value="Unassembled WGS sequence"/>
</dbReference>
<gene>
    <name evidence="11" type="primary">lcc3_6</name>
    <name evidence="11" type="ORF">V5O48_011100</name>
</gene>
<keyword evidence="6" id="KW-0325">Glycoprotein</keyword>
<evidence type="ECO:0000259" key="8">
    <source>
        <dbReference type="Pfam" id="PF00394"/>
    </source>
</evidence>
<evidence type="ECO:0000256" key="7">
    <source>
        <dbReference type="SAM" id="SignalP"/>
    </source>
</evidence>
<dbReference type="PANTHER" id="PTHR11709:SF511">
    <property type="entry name" value="LACCASE"/>
    <property type="match status" value="1"/>
</dbReference>
<keyword evidence="2" id="KW-0479">Metal-binding</keyword>
<evidence type="ECO:0000256" key="6">
    <source>
        <dbReference type="ARBA" id="ARBA00023180"/>
    </source>
</evidence>
<feature type="domain" description="Plastocyanin-like" evidence="8">
    <location>
        <begin position="164"/>
        <end position="303"/>
    </location>
</feature>
<evidence type="ECO:0000313" key="11">
    <source>
        <dbReference type="EMBL" id="KAL0570858.1"/>
    </source>
</evidence>
<organism evidence="11 12">
    <name type="scientific">Marasmius crinis-equi</name>
    <dbReference type="NCBI Taxonomy" id="585013"/>
    <lineage>
        <taxon>Eukaryota</taxon>
        <taxon>Fungi</taxon>
        <taxon>Dikarya</taxon>
        <taxon>Basidiomycota</taxon>
        <taxon>Agaricomycotina</taxon>
        <taxon>Agaricomycetes</taxon>
        <taxon>Agaricomycetidae</taxon>
        <taxon>Agaricales</taxon>
        <taxon>Marasmiineae</taxon>
        <taxon>Marasmiaceae</taxon>
        <taxon>Marasmius</taxon>
    </lineage>
</organism>
<comment type="similarity">
    <text evidence="1">Belongs to the multicopper oxidase family.</text>
</comment>
<dbReference type="InterPro" id="IPR045087">
    <property type="entry name" value="Cu-oxidase_fam"/>
</dbReference>
<dbReference type="PANTHER" id="PTHR11709">
    <property type="entry name" value="MULTI-COPPER OXIDASE"/>
    <property type="match status" value="1"/>
</dbReference>
<keyword evidence="5" id="KW-1015">Disulfide bond</keyword>
<evidence type="ECO:0000256" key="2">
    <source>
        <dbReference type="ARBA" id="ARBA00022723"/>
    </source>
</evidence>
<name>A0ABR3F6N4_9AGAR</name>
<keyword evidence="7" id="KW-0732">Signal</keyword>
<protein>
    <submittedName>
        <fullName evidence="11">Laccase, multicopper oxidase, benzenediol:oxygen oxidorectuctase</fullName>
    </submittedName>
</protein>
<dbReference type="PROSITE" id="PS00080">
    <property type="entry name" value="MULTICOPPER_OXIDASE2"/>
    <property type="match status" value="1"/>
</dbReference>
<dbReference type="SUPFAM" id="SSF49503">
    <property type="entry name" value="Cupredoxins"/>
    <property type="match status" value="3"/>
</dbReference>
<sequence length="519" mass="56437">MARLQSLLSFVLLAVLGANAAHIGPVTDLVISNKVVSPDGIERGAVVAGDNTIGPLIIGNKGESLKINVVNQLNDPSMLQSTSIHWHGFFQEHTNWADGPAFVNQCPIPKGTSFLYDFPTREQAGTFWYHSHLSTQYCDGLRGVVVVYDPQDPHAHLYDVDDDSTVIALADWYHEKAKVLVDPVPDTTLINGLGRHKGGPVSDLAVIQVQKGKRYRMRLVNAACEPDYTFSIDSHQMTIIEVDSVNHQPLEVDSLRIFVGQRYSFVLNADQPVGNYWIRADPSKGDGGFNGGINSAILRYVGAPEEEPSADALAAKKPGAKEMNEADLHPLENPGAPGLPFPGGVDHAINLHLSTSGDKFAFNDVSYESPTLPVLLQVLSGARDPGSLLPEGSVYELPSNATIEVSFTGGGVKGFEHPMHLHGHAFDVVRVAGSDQYNYANPVRRDVVNSGKGGDNVTFRFRTDNPGPWFLHCHIDWHLEDGLAVVFAERTPEWKANISPPPAWDQLCPEYAALAPGDL</sequence>
<evidence type="ECO:0000256" key="1">
    <source>
        <dbReference type="ARBA" id="ARBA00010609"/>
    </source>
</evidence>
<accession>A0ABR3F6N4</accession>
<dbReference type="InterPro" id="IPR001117">
    <property type="entry name" value="Cu-oxidase_2nd"/>
</dbReference>
<keyword evidence="4" id="KW-0186">Copper</keyword>
<comment type="caution">
    <text evidence="11">The sequence shown here is derived from an EMBL/GenBank/DDBJ whole genome shotgun (WGS) entry which is preliminary data.</text>
</comment>
<evidence type="ECO:0000259" key="10">
    <source>
        <dbReference type="Pfam" id="PF07732"/>
    </source>
</evidence>